<gene>
    <name evidence="4" type="ORF">BAQU_1466</name>
</gene>
<reference evidence="4 5" key="1">
    <citation type="journal article" date="2017" name="BMC Genomics">
        <title>Comparative genomic and phylogenomic analyses of the Bifidobacteriaceae family.</title>
        <authorList>
            <person name="Lugli G.A."/>
            <person name="Milani C."/>
            <person name="Turroni F."/>
            <person name="Duranti S."/>
            <person name="Mancabelli L."/>
            <person name="Mangifesta M."/>
            <person name="Ferrario C."/>
            <person name="Modesto M."/>
            <person name="Mattarelli P."/>
            <person name="Jiri K."/>
            <person name="van Sinderen D."/>
            <person name="Ventura M."/>
        </authorList>
    </citation>
    <scope>NUCLEOTIDE SEQUENCE [LARGE SCALE GENOMIC DNA]</scope>
    <source>
        <strain evidence="4 5">LMG 28769</strain>
    </source>
</reference>
<dbReference type="InterPro" id="IPR013783">
    <property type="entry name" value="Ig-like_fold"/>
</dbReference>
<sequence>MNDEDVDLLQAPLAHHDGSGCYVSNSRPELGTVVEVSARFADSLHVKSVYVRVVVDGEPQYRKAKVSRHHAETAETWWTVSIDIINTLTSYRFMAQTDRTTLWLNGAGLHEHNIPDAQDFKLSVHHAPHWAKSAVIYQIFPDRFARSRSHPLPPYPQWAIPAEWETPVAANTPDGVHQVYGGSLWGITEKLDYIQGLGANTIYVTPFFPGQSNHRYDASTFECVDPLLGGNEALKTLTAAIHQRGMHLIGDLTLNHTGISHEWFTTGLSQPESPEAGFYYIDRNPPYSYACFNGASSLPKLDHRSPQLRRRLYSGSNSVVARYIRDFGLDGWRIDVAQAAGKYHDIDLGHLVASETRKTMDQTRPDLLLIAEHQFDASAALQGDGWQGIMAYSWFTKPIWAWIGPYQDGNSWGAPGEAESIGGNELAQMMQEYASLIPWQSYITSMNLLDSHDTARFRTISKEFQPLGIALLMTLPGIPSIFSGDEVGVEGNSLEAGRQPFPWDKHQWDVNTYSLYQQLMTLRANHPALQDGGIRWFNSDTNSIIFERADNTETLLIEVSRAPHKPLISTVNGTDVYGGTDLIAGRRMPSEGPSFHIWQVS</sequence>
<dbReference type="InterPro" id="IPR014756">
    <property type="entry name" value="Ig_E-set"/>
</dbReference>
<evidence type="ECO:0000256" key="2">
    <source>
        <dbReference type="ARBA" id="ARBA00023295"/>
    </source>
</evidence>
<dbReference type="InterPro" id="IPR017853">
    <property type="entry name" value="GH"/>
</dbReference>
<dbReference type="PANTHER" id="PTHR10357:SF210">
    <property type="entry name" value="MALTODEXTRIN GLUCOSIDASE"/>
    <property type="match status" value="1"/>
</dbReference>
<dbReference type="EMBL" id="MWXA01000007">
    <property type="protein sequence ID" value="OZG65728.1"/>
    <property type="molecule type" value="Genomic_DNA"/>
</dbReference>
<dbReference type="Gene3D" id="2.60.40.10">
    <property type="entry name" value="Immunoglobulins"/>
    <property type="match status" value="1"/>
</dbReference>
<dbReference type="OrthoDB" id="9043248at2"/>
<dbReference type="GO" id="GO:0016798">
    <property type="term" value="F:hydrolase activity, acting on glycosyl bonds"/>
    <property type="evidence" value="ECO:0007669"/>
    <property type="project" value="UniProtKB-KW"/>
</dbReference>
<comment type="caution">
    <text evidence="4">The sequence shown here is derived from an EMBL/GenBank/DDBJ whole genome shotgun (WGS) entry which is preliminary data.</text>
</comment>
<protein>
    <submittedName>
        <fullName evidence="4">Alpha-glycosidase</fullName>
    </submittedName>
</protein>
<dbReference type="PANTHER" id="PTHR10357">
    <property type="entry name" value="ALPHA-AMYLASE FAMILY MEMBER"/>
    <property type="match status" value="1"/>
</dbReference>
<proteinExistence type="predicted"/>
<accession>A0A261G2W6</accession>
<dbReference type="SUPFAM" id="SSF51445">
    <property type="entry name" value="(Trans)glycosidases"/>
    <property type="match status" value="1"/>
</dbReference>
<evidence type="ECO:0000313" key="5">
    <source>
        <dbReference type="Proteomes" id="UP000216451"/>
    </source>
</evidence>
<dbReference type="RefSeq" id="WP_094694327.1">
    <property type="nucleotide sequence ID" value="NZ_CALENZ010000016.1"/>
</dbReference>
<keyword evidence="5" id="KW-1185">Reference proteome</keyword>
<dbReference type="SUPFAM" id="SSF81296">
    <property type="entry name" value="E set domains"/>
    <property type="match status" value="1"/>
</dbReference>
<dbReference type="CDD" id="cd11338">
    <property type="entry name" value="AmyAc_CMD"/>
    <property type="match status" value="1"/>
</dbReference>
<dbReference type="InterPro" id="IPR045857">
    <property type="entry name" value="O16G_dom_2"/>
</dbReference>
<dbReference type="GeneID" id="98296131"/>
<dbReference type="AlphaFoldDB" id="A0A261G2W6"/>
<evidence type="ECO:0000256" key="1">
    <source>
        <dbReference type="ARBA" id="ARBA00022801"/>
    </source>
</evidence>
<organism evidence="4 5">
    <name type="scientific">Bifidobacterium aquikefiri</name>
    <dbReference type="NCBI Taxonomy" id="1653207"/>
    <lineage>
        <taxon>Bacteria</taxon>
        <taxon>Bacillati</taxon>
        <taxon>Actinomycetota</taxon>
        <taxon>Actinomycetes</taxon>
        <taxon>Bifidobacteriales</taxon>
        <taxon>Bifidobacteriaceae</taxon>
        <taxon>Bifidobacterium</taxon>
    </lineage>
</organism>
<evidence type="ECO:0000313" key="4">
    <source>
        <dbReference type="EMBL" id="OZG65728.1"/>
    </source>
</evidence>
<name>A0A261G2W6_9BIFI</name>
<dbReference type="SMART" id="SM00642">
    <property type="entry name" value="Aamy"/>
    <property type="match status" value="1"/>
</dbReference>
<keyword evidence="1" id="KW-0378">Hydrolase</keyword>
<dbReference type="InterPro" id="IPR006047">
    <property type="entry name" value="GH13_cat_dom"/>
</dbReference>
<dbReference type="Pfam" id="PF00128">
    <property type="entry name" value="Alpha-amylase"/>
    <property type="match status" value="1"/>
</dbReference>
<evidence type="ECO:0000259" key="3">
    <source>
        <dbReference type="SMART" id="SM00642"/>
    </source>
</evidence>
<dbReference type="Gene3D" id="3.90.400.10">
    <property type="entry name" value="Oligo-1,6-glucosidase, Domain 2"/>
    <property type="match status" value="1"/>
</dbReference>
<dbReference type="Proteomes" id="UP000216451">
    <property type="component" value="Unassembled WGS sequence"/>
</dbReference>
<dbReference type="Gene3D" id="3.20.20.80">
    <property type="entry name" value="Glycosidases"/>
    <property type="match status" value="1"/>
</dbReference>
<feature type="domain" description="Glycosyl hydrolase family 13 catalytic" evidence="3">
    <location>
        <begin position="138"/>
        <end position="523"/>
    </location>
</feature>
<dbReference type="GO" id="GO:0005975">
    <property type="term" value="P:carbohydrate metabolic process"/>
    <property type="evidence" value="ECO:0007669"/>
    <property type="project" value="InterPro"/>
</dbReference>
<keyword evidence="2 4" id="KW-0326">Glycosidase</keyword>